<gene>
    <name evidence="3" type="ORF">PSU4_38380</name>
</gene>
<dbReference type="EMBL" id="BJVJ01000041">
    <property type="protein sequence ID" value="GEL24884.1"/>
    <property type="molecule type" value="Genomic_DNA"/>
</dbReference>
<dbReference type="RefSeq" id="WP_147110197.1">
    <property type="nucleotide sequence ID" value="NZ_BJVJ01000041.1"/>
</dbReference>
<feature type="region of interest" description="Disordered" evidence="1">
    <location>
        <begin position="1"/>
        <end position="51"/>
    </location>
</feature>
<dbReference type="Gene3D" id="3.90.70.10">
    <property type="entry name" value="Cysteine proteinases"/>
    <property type="match status" value="1"/>
</dbReference>
<evidence type="ECO:0000313" key="4">
    <source>
        <dbReference type="Proteomes" id="UP000321685"/>
    </source>
</evidence>
<comment type="caution">
    <text evidence="3">The sequence shown here is derived from an EMBL/GenBank/DDBJ whole genome shotgun (WGS) entry which is preliminary data.</text>
</comment>
<dbReference type="Pfam" id="PF14399">
    <property type="entry name" value="BtrH_N"/>
    <property type="match status" value="1"/>
</dbReference>
<evidence type="ECO:0000256" key="1">
    <source>
        <dbReference type="SAM" id="MobiDB-lite"/>
    </source>
</evidence>
<dbReference type="OrthoDB" id="461196at2"/>
<evidence type="ECO:0000313" key="3">
    <source>
        <dbReference type="EMBL" id="GEL24884.1"/>
    </source>
</evidence>
<name>A0A511DM66_9PSEU</name>
<dbReference type="Proteomes" id="UP000321685">
    <property type="component" value="Unassembled WGS sequence"/>
</dbReference>
<organism evidence="3 4">
    <name type="scientific">Pseudonocardia sulfidoxydans NBRC 16205</name>
    <dbReference type="NCBI Taxonomy" id="1223511"/>
    <lineage>
        <taxon>Bacteria</taxon>
        <taxon>Bacillati</taxon>
        <taxon>Actinomycetota</taxon>
        <taxon>Actinomycetes</taxon>
        <taxon>Pseudonocardiales</taxon>
        <taxon>Pseudonocardiaceae</taxon>
        <taxon>Pseudonocardia</taxon>
    </lineage>
</organism>
<evidence type="ECO:0000259" key="2">
    <source>
        <dbReference type="Pfam" id="PF14399"/>
    </source>
</evidence>
<sequence>MSDDPIDTTHDGGGTDLFDPATFHDAGVPDTYETTGLPTDGSGIVDGHPDTTEPLVQIAPGVDGRVIDTNADGTPDAVAVDVDGDGDLDATITRDPAGTFTIGWDDDGDGLADRYETVTKAQLDAVLPGVAAALDPAGAHGSPADTPPPVEDGRVVGDPEEFSQVWFKQAVNGFCMPSSVAQIISVYTGETMTDEMQVVQAANQLQLWSVGGDGVPGMTSENAVTLLEAYGIPVELTHELIGDHALAALDQALADGRGVIITIDSGEVWYGEQAEDHRLDHAVVVAGIDYDRGVVLLSDPGNPNGNLEEVPIEVFMDAWADSRYEMITCDEPAAALTDGPGGADGAVAAGGAAASGEGLDAVFTRPWAMLPVTVSISGPGGA</sequence>
<reference evidence="3 4" key="1">
    <citation type="submission" date="2019-07" db="EMBL/GenBank/DDBJ databases">
        <title>Whole genome shotgun sequence of Pseudonocardia sulfidoxydans NBRC 16205.</title>
        <authorList>
            <person name="Hosoyama A."/>
            <person name="Uohara A."/>
            <person name="Ohji S."/>
            <person name="Ichikawa N."/>
        </authorList>
    </citation>
    <scope>NUCLEOTIDE SEQUENCE [LARGE SCALE GENOMIC DNA]</scope>
    <source>
        <strain evidence="3 4">NBRC 16205</strain>
    </source>
</reference>
<proteinExistence type="predicted"/>
<keyword evidence="4" id="KW-1185">Reference proteome</keyword>
<accession>A0A511DM66</accession>
<feature type="domain" description="Butirosin biosynthesis protein H N-terminal" evidence="2">
    <location>
        <begin position="225"/>
        <end position="300"/>
    </location>
</feature>
<dbReference type="AlphaFoldDB" id="A0A511DM66"/>
<protein>
    <recommendedName>
        <fullName evidence="2">Butirosin biosynthesis protein H N-terminal domain-containing protein</fullName>
    </recommendedName>
</protein>
<dbReference type="InterPro" id="IPR026935">
    <property type="entry name" value="BtrH_N"/>
</dbReference>